<keyword evidence="2" id="KW-1185">Reference proteome</keyword>
<accession>A0ABN9X719</accession>
<evidence type="ECO:0000313" key="2">
    <source>
        <dbReference type="Proteomes" id="UP001189429"/>
    </source>
</evidence>
<dbReference type="EMBL" id="CAUYUJ010020005">
    <property type="protein sequence ID" value="CAK0895212.1"/>
    <property type="molecule type" value="Genomic_DNA"/>
</dbReference>
<feature type="non-terminal residue" evidence="1">
    <location>
        <position position="1"/>
    </location>
</feature>
<organism evidence="1 2">
    <name type="scientific">Prorocentrum cordatum</name>
    <dbReference type="NCBI Taxonomy" id="2364126"/>
    <lineage>
        <taxon>Eukaryota</taxon>
        <taxon>Sar</taxon>
        <taxon>Alveolata</taxon>
        <taxon>Dinophyceae</taxon>
        <taxon>Prorocentrales</taxon>
        <taxon>Prorocentraceae</taxon>
        <taxon>Prorocentrum</taxon>
    </lineage>
</organism>
<name>A0ABN9X719_9DINO</name>
<sequence length="113" mass="12141">DFVENAWWKASPPGGAGLLPAARHESEVVEFDAGVHEVDQVIWARSLTPLDPRTDACSSVGDEDSKMRRLRERVVEVPSPANEASCTPACTDGSVLLALQRRVGGDAHVLYGS</sequence>
<gene>
    <name evidence="1" type="ORF">PCOR1329_LOCUS74022</name>
</gene>
<dbReference type="Proteomes" id="UP001189429">
    <property type="component" value="Unassembled WGS sequence"/>
</dbReference>
<evidence type="ECO:0000313" key="1">
    <source>
        <dbReference type="EMBL" id="CAK0895212.1"/>
    </source>
</evidence>
<reference evidence="1" key="1">
    <citation type="submission" date="2023-10" db="EMBL/GenBank/DDBJ databases">
        <authorList>
            <person name="Chen Y."/>
            <person name="Shah S."/>
            <person name="Dougan E. K."/>
            <person name="Thang M."/>
            <person name="Chan C."/>
        </authorList>
    </citation>
    <scope>NUCLEOTIDE SEQUENCE [LARGE SCALE GENOMIC DNA]</scope>
</reference>
<protein>
    <submittedName>
        <fullName evidence="1">Uncharacterized protein</fullName>
    </submittedName>
</protein>
<comment type="caution">
    <text evidence="1">The sequence shown here is derived from an EMBL/GenBank/DDBJ whole genome shotgun (WGS) entry which is preliminary data.</text>
</comment>
<proteinExistence type="predicted"/>